<keyword evidence="2" id="KW-0186">Copper</keyword>
<dbReference type="Gene3D" id="3.40.30.10">
    <property type="entry name" value="Glutaredoxin"/>
    <property type="match status" value="1"/>
</dbReference>
<evidence type="ECO:0000313" key="5">
    <source>
        <dbReference type="Proteomes" id="UP000094936"/>
    </source>
</evidence>
<keyword evidence="5" id="KW-1185">Reference proteome</keyword>
<keyword evidence="3" id="KW-1015">Disulfide bond</keyword>
<proteinExistence type="inferred from homology"/>
<dbReference type="GO" id="GO:0046872">
    <property type="term" value="F:metal ion binding"/>
    <property type="evidence" value="ECO:0007669"/>
    <property type="project" value="UniProtKB-KW"/>
</dbReference>
<dbReference type="STRING" id="1080227.A8L45_15195"/>
<comment type="similarity">
    <text evidence="1">Belongs to the SCO1/2 family.</text>
</comment>
<sequence length="155" mass="17347">MILLVSYLPVSSSKEVSLDFLDSSGSNTAFIFFGFRGCTDVCPLTLAKLSQFVSQPSGSSRPQVLFIDIDRNNHPKDADEYAKQFHTSFRGIKPSTPEINELASLFGIPVREQGFVLAHAGKTYFLRKDQSGQWSWVKTYPAGAFDPRDLLEELY</sequence>
<dbReference type="PANTHER" id="PTHR12151:SF25">
    <property type="entry name" value="LINALOOL DEHYDRATASE_ISOMERASE DOMAIN-CONTAINING PROTEIN"/>
    <property type="match status" value="1"/>
</dbReference>
<dbReference type="AlphaFoldDB" id="A0A1C3EF17"/>
<dbReference type="OrthoDB" id="5616157at2"/>
<evidence type="ECO:0000256" key="2">
    <source>
        <dbReference type="PIRSR" id="PIRSR603782-1"/>
    </source>
</evidence>
<dbReference type="SUPFAM" id="SSF52833">
    <property type="entry name" value="Thioredoxin-like"/>
    <property type="match status" value="1"/>
</dbReference>
<feature type="binding site" evidence="2">
    <location>
        <position position="38"/>
    </location>
    <ligand>
        <name>Cu cation</name>
        <dbReference type="ChEBI" id="CHEBI:23378"/>
    </ligand>
</feature>
<evidence type="ECO:0008006" key="6">
    <source>
        <dbReference type="Google" id="ProtNLM"/>
    </source>
</evidence>
<reference evidence="4 5" key="1">
    <citation type="submission" date="2016-05" db="EMBL/GenBank/DDBJ databases">
        <title>Genomic Taxonomy of the Vibrionaceae.</title>
        <authorList>
            <person name="Gomez-Gil B."/>
            <person name="Enciso-Ibarra J."/>
        </authorList>
    </citation>
    <scope>NUCLEOTIDE SEQUENCE [LARGE SCALE GENOMIC DNA]</scope>
    <source>
        <strain evidence="4 5">CAIM 1920</strain>
    </source>
</reference>
<dbReference type="PANTHER" id="PTHR12151">
    <property type="entry name" value="ELECTRON TRANSPORT PROTIN SCO1/SENC FAMILY MEMBER"/>
    <property type="match status" value="1"/>
</dbReference>
<evidence type="ECO:0000256" key="3">
    <source>
        <dbReference type="PIRSR" id="PIRSR603782-2"/>
    </source>
</evidence>
<feature type="binding site" evidence="2">
    <location>
        <position position="42"/>
    </location>
    <ligand>
        <name>Cu cation</name>
        <dbReference type="ChEBI" id="CHEBI:23378"/>
    </ligand>
</feature>
<evidence type="ECO:0000256" key="1">
    <source>
        <dbReference type="ARBA" id="ARBA00010996"/>
    </source>
</evidence>
<comment type="caution">
    <text evidence="4">The sequence shown here is derived from an EMBL/GenBank/DDBJ whole genome shotgun (WGS) entry which is preliminary data.</text>
</comment>
<gene>
    <name evidence="4" type="ORF">A8L45_15195</name>
</gene>
<organism evidence="4 5">
    <name type="scientific">Veronia pacifica</name>
    <dbReference type="NCBI Taxonomy" id="1080227"/>
    <lineage>
        <taxon>Bacteria</taxon>
        <taxon>Pseudomonadati</taxon>
        <taxon>Pseudomonadota</taxon>
        <taxon>Gammaproteobacteria</taxon>
        <taxon>Vibrionales</taxon>
        <taxon>Vibrionaceae</taxon>
        <taxon>Veronia</taxon>
    </lineage>
</organism>
<keyword evidence="2" id="KW-0479">Metal-binding</keyword>
<accession>A0A1C3EF17</accession>
<dbReference type="Pfam" id="PF02630">
    <property type="entry name" value="SCO1-SenC"/>
    <property type="match status" value="1"/>
</dbReference>
<feature type="disulfide bond" description="Redox-active" evidence="3">
    <location>
        <begin position="38"/>
        <end position="42"/>
    </location>
</feature>
<dbReference type="EMBL" id="LYBM01000029">
    <property type="protein sequence ID" value="ODA31835.1"/>
    <property type="molecule type" value="Genomic_DNA"/>
</dbReference>
<dbReference type="InterPro" id="IPR003782">
    <property type="entry name" value="SCO1/SenC"/>
</dbReference>
<evidence type="ECO:0000313" key="4">
    <source>
        <dbReference type="EMBL" id="ODA31835.1"/>
    </source>
</evidence>
<name>A0A1C3EF17_9GAMM</name>
<dbReference type="RefSeq" id="WP_068903762.1">
    <property type="nucleotide sequence ID" value="NZ_JBHUIF010000004.1"/>
</dbReference>
<dbReference type="Proteomes" id="UP000094936">
    <property type="component" value="Unassembled WGS sequence"/>
</dbReference>
<dbReference type="InterPro" id="IPR036249">
    <property type="entry name" value="Thioredoxin-like_sf"/>
</dbReference>
<protein>
    <recommendedName>
        <fullName evidence="6">Thioredoxin domain-containing protein</fullName>
    </recommendedName>
</protein>